<comment type="caution">
    <text evidence="2">The sequence shown here is derived from an EMBL/GenBank/DDBJ whole genome shotgun (WGS) entry which is preliminary data.</text>
</comment>
<proteinExistence type="predicted"/>
<dbReference type="Proteomes" id="UP000003751">
    <property type="component" value="Unassembled WGS sequence"/>
</dbReference>
<name>E7QSX7_HALPU</name>
<gene>
    <name evidence="2" type="ORF">ZOD2009_09925</name>
</gene>
<evidence type="ECO:0000256" key="1">
    <source>
        <dbReference type="SAM" id="MobiDB-lite"/>
    </source>
</evidence>
<sequence>MYEAEPADLFKGVRENEVHHYGFPEDRLAPINAASTGDSQWNEIDERDRADAADETTTETTDSPEESVVDNESDDAWVPEPPKELFELGERLESNGATVTTERGGLVVEKLSDEYRVTSGAGSRVIGHSRSGWRQ</sequence>
<evidence type="ECO:0000313" key="2">
    <source>
        <dbReference type="EMBL" id="EFW92366.1"/>
    </source>
</evidence>
<dbReference type="EMBL" id="AEMG01000008">
    <property type="protein sequence ID" value="EFW92366.1"/>
    <property type="molecule type" value="Genomic_DNA"/>
</dbReference>
<feature type="compositionally biased region" description="Acidic residues" evidence="1">
    <location>
        <begin position="53"/>
        <end position="77"/>
    </location>
</feature>
<protein>
    <submittedName>
        <fullName evidence="2">Uncharacterized protein</fullName>
    </submittedName>
</protein>
<organism evidence="2 3">
    <name type="scientific">Haladaptatus paucihalophilus DX253</name>
    <dbReference type="NCBI Taxonomy" id="797209"/>
    <lineage>
        <taxon>Archaea</taxon>
        <taxon>Methanobacteriati</taxon>
        <taxon>Methanobacteriota</taxon>
        <taxon>Stenosarchaea group</taxon>
        <taxon>Halobacteria</taxon>
        <taxon>Halobacteriales</taxon>
        <taxon>Haladaptataceae</taxon>
        <taxon>Haladaptatus</taxon>
    </lineage>
</organism>
<dbReference type="AlphaFoldDB" id="E7QSX7"/>
<reference evidence="2 3" key="1">
    <citation type="journal article" date="2014" name="ISME J.">
        <title>Trehalose/2-sulfotrehalose biosynthesis and glycine-betaine uptake are widely spread mechanisms for osmoadaptation in the Halobacteriales.</title>
        <authorList>
            <person name="Youssef N.H."/>
            <person name="Savage-Ashlock K.N."/>
            <person name="McCully A.L."/>
            <person name="Luedtke B."/>
            <person name="Shaw E.I."/>
            <person name="Hoff W.D."/>
            <person name="Elshahed M.S."/>
        </authorList>
    </citation>
    <scope>NUCLEOTIDE SEQUENCE [LARGE SCALE GENOMIC DNA]</scope>
    <source>
        <strain evidence="2 3">DX253</strain>
    </source>
</reference>
<feature type="compositionally biased region" description="Polar residues" evidence="1">
    <location>
        <begin position="33"/>
        <end position="42"/>
    </location>
</feature>
<feature type="region of interest" description="Disordered" evidence="1">
    <location>
        <begin position="22"/>
        <end position="80"/>
    </location>
</feature>
<evidence type="ECO:0000313" key="3">
    <source>
        <dbReference type="Proteomes" id="UP000003751"/>
    </source>
</evidence>
<dbReference type="RefSeq" id="WP_007979313.1">
    <property type="nucleotide sequence ID" value="NZ_AEMG01000008.1"/>
</dbReference>
<accession>E7QSX7</accession>